<comment type="caution">
    <text evidence="13">The sequence shown here is derived from an EMBL/GenBank/DDBJ whole genome shotgun (WGS) entry which is preliminary data.</text>
</comment>
<proteinExistence type="inferred from homology"/>
<dbReference type="InterPro" id="IPR017959">
    <property type="entry name" value="Asn/Gln-tRNA_amidoTrfase_suB/E"/>
</dbReference>
<gene>
    <name evidence="11 13" type="primary">gatB</name>
    <name evidence="13" type="ORF">HB844_11150</name>
</gene>
<dbReference type="PANTHER" id="PTHR11659">
    <property type="entry name" value="GLUTAMYL-TRNA GLN AMIDOTRANSFERASE SUBUNIT B MITOCHONDRIAL AND PROKARYOTIC PET112-RELATED"/>
    <property type="match status" value="1"/>
</dbReference>
<dbReference type="NCBIfam" id="NF004012">
    <property type="entry name" value="PRK05477.1-2"/>
    <property type="match status" value="1"/>
</dbReference>
<dbReference type="NCBIfam" id="NF004011">
    <property type="entry name" value="PRK05477.1-1"/>
    <property type="match status" value="1"/>
</dbReference>
<name>A0A841YGL8_9LIST</name>
<accession>A0A841YGL8</accession>
<dbReference type="AlphaFoldDB" id="A0A841YGL8"/>
<dbReference type="GO" id="GO:0050567">
    <property type="term" value="F:glutaminyl-tRNA synthase (glutamine-hydrolyzing) activity"/>
    <property type="evidence" value="ECO:0007669"/>
    <property type="project" value="UniProtKB-UniRule"/>
</dbReference>
<dbReference type="InterPro" id="IPR023168">
    <property type="entry name" value="GatB_Yqey_C_2"/>
</dbReference>
<sequence>MNFETIIGLEVHVELKTESKIFSSAPAHFGAEPNTNTTVVDLGMPGVLPVLNKRAVEFGMKAAMAINCEIAKHTKFDRKNYFYPDNPKAYQISQFDKPIGEHGYIEIEVGGRKKKIGITRLHLEEDAGKNTHTNKGYSLVDINRQGTPLIEIVSEPDIRSAEEAYAYLEKLKSIIQYTGVSDVKMEEGSMRCDANISIRPVGQEAFGVKTELKNLNSFNNVRKGIEYEEKRQAEVLMAGGIIEQETRRFDEATGKTSLMRVKEGSDDYRYFPEPDLVDLFIDDAWMERIRAEIPELPDKRQARYVSELGLPTYDAMVLTLTKEMSDFFEETLAAGADAKQASNWLMGEVSAYLNAEQKELHETGLTPANLAGMIGLIEKGTISSKIAKKVFRELATNGGDAEEVVKAKGLVQISDEGELRTIISGILDENAQSIEDYKNGKDRAVGFLVGQVMKATKGQANPQMVNQLLIEEMNKR</sequence>
<evidence type="ECO:0000256" key="8">
    <source>
        <dbReference type="ARBA" id="ARBA00024799"/>
    </source>
</evidence>
<dbReference type="PANTHER" id="PTHR11659:SF0">
    <property type="entry name" value="GLUTAMYL-TRNA(GLN) AMIDOTRANSFERASE SUBUNIT B, MITOCHONDRIAL"/>
    <property type="match status" value="1"/>
</dbReference>
<dbReference type="SMART" id="SM00845">
    <property type="entry name" value="GatB_Yqey"/>
    <property type="match status" value="1"/>
</dbReference>
<dbReference type="GO" id="GO:0070681">
    <property type="term" value="P:glutaminyl-tRNAGln biosynthesis via transamidation"/>
    <property type="evidence" value="ECO:0007669"/>
    <property type="project" value="TreeGrafter"/>
</dbReference>
<dbReference type="EMBL" id="JAARPY010000012">
    <property type="protein sequence ID" value="MBC1399429.1"/>
    <property type="molecule type" value="Genomic_DNA"/>
</dbReference>
<comment type="similarity">
    <text evidence="1 11">Belongs to the GatB/GatE family. GatB subfamily.</text>
</comment>
<keyword evidence="6 11" id="KW-0067">ATP-binding</keyword>
<dbReference type="GO" id="GO:0016740">
    <property type="term" value="F:transferase activity"/>
    <property type="evidence" value="ECO:0007669"/>
    <property type="project" value="UniProtKB-KW"/>
</dbReference>
<protein>
    <recommendedName>
        <fullName evidence="3 11">Aspartyl/glutamyl-tRNA(Asn/Gln) amidotransferase subunit B</fullName>
        <shortName evidence="11">Asp/Glu-ADT subunit B</shortName>
        <ecNumber evidence="11">6.3.5.-</ecNumber>
    </recommendedName>
</protein>
<evidence type="ECO:0000313" key="14">
    <source>
        <dbReference type="Proteomes" id="UP000571128"/>
    </source>
</evidence>
<dbReference type="InterPro" id="IPR003789">
    <property type="entry name" value="Asn/Gln_tRNA_amidoTrase-B-like"/>
</dbReference>
<dbReference type="InterPro" id="IPR004413">
    <property type="entry name" value="GatB"/>
</dbReference>
<evidence type="ECO:0000256" key="10">
    <source>
        <dbReference type="ARBA" id="ARBA00047913"/>
    </source>
</evidence>
<evidence type="ECO:0000256" key="4">
    <source>
        <dbReference type="ARBA" id="ARBA00022598"/>
    </source>
</evidence>
<dbReference type="FunFam" id="1.10.10.410:FF:000001">
    <property type="entry name" value="Aspartyl/glutamyl-tRNA(Asn/Gln) amidotransferase subunit B"/>
    <property type="match status" value="1"/>
</dbReference>
<dbReference type="FunFam" id="1.10.150.380:FF:000001">
    <property type="entry name" value="Aspartyl/glutamyl-tRNA(Asn/Gln) amidotransferase subunit B"/>
    <property type="match status" value="1"/>
</dbReference>
<evidence type="ECO:0000256" key="9">
    <source>
        <dbReference type="ARBA" id="ARBA00047380"/>
    </source>
</evidence>
<reference evidence="13 14" key="1">
    <citation type="submission" date="2020-03" db="EMBL/GenBank/DDBJ databases">
        <title>Soil Listeria distribution.</title>
        <authorList>
            <person name="Liao J."/>
            <person name="Wiedmann M."/>
        </authorList>
    </citation>
    <scope>NUCLEOTIDE SEQUENCE [LARGE SCALE GENOMIC DNA]</scope>
    <source>
        <strain evidence="13 14">FSL L7-1645</strain>
    </source>
</reference>
<evidence type="ECO:0000256" key="1">
    <source>
        <dbReference type="ARBA" id="ARBA00005306"/>
    </source>
</evidence>
<dbReference type="GO" id="GO:0005524">
    <property type="term" value="F:ATP binding"/>
    <property type="evidence" value="ECO:0007669"/>
    <property type="project" value="UniProtKB-KW"/>
</dbReference>
<dbReference type="NCBIfam" id="TIGR00133">
    <property type="entry name" value="gatB"/>
    <property type="match status" value="1"/>
</dbReference>
<dbReference type="EC" id="6.3.5.-" evidence="11"/>
<evidence type="ECO:0000256" key="5">
    <source>
        <dbReference type="ARBA" id="ARBA00022741"/>
    </source>
</evidence>
<dbReference type="InterPro" id="IPR042114">
    <property type="entry name" value="GatB_C_1"/>
</dbReference>
<dbReference type="Pfam" id="PF02637">
    <property type="entry name" value="GatB_Yqey"/>
    <property type="match status" value="1"/>
</dbReference>
<dbReference type="PROSITE" id="PS01234">
    <property type="entry name" value="GATB"/>
    <property type="match status" value="1"/>
</dbReference>
<dbReference type="InterPro" id="IPR017958">
    <property type="entry name" value="Gln-tRNA_amidoTrfase_suB_CS"/>
</dbReference>
<dbReference type="SUPFAM" id="SSF89095">
    <property type="entry name" value="GatB/YqeY motif"/>
    <property type="match status" value="1"/>
</dbReference>
<dbReference type="SUPFAM" id="SSF55931">
    <property type="entry name" value="Glutamine synthetase/guanido kinase"/>
    <property type="match status" value="1"/>
</dbReference>
<evidence type="ECO:0000256" key="6">
    <source>
        <dbReference type="ARBA" id="ARBA00022840"/>
    </source>
</evidence>
<comment type="catalytic activity">
    <reaction evidence="10 11">
        <text>L-glutamyl-tRNA(Gln) + L-glutamine + ATP + H2O = L-glutaminyl-tRNA(Gln) + L-glutamate + ADP + phosphate + H(+)</text>
        <dbReference type="Rhea" id="RHEA:17521"/>
        <dbReference type="Rhea" id="RHEA-COMP:9681"/>
        <dbReference type="Rhea" id="RHEA-COMP:9684"/>
        <dbReference type="ChEBI" id="CHEBI:15377"/>
        <dbReference type="ChEBI" id="CHEBI:15378"/>
        <dbReference type="ChEBI" id="CHEBI:29985"/>
        <dbReference type="ChEBI" id="CHEBI:30616"/>
        <dbReference type="ChEBI" id="CHEBI:43474"/>
        <dbReference type="ChEBI" id="CHEBI:58359"/>
        <dbReference type="ChEBI" id="CHEBI:78520"/>
        <dbReference type="ChEBI" id="CHEBI:78521"/>
        <dbReference type="ChEBI" id="CHEBI:456216"/>
    </reaction>
</comment>
<dbReference type="Gene3D" id="1.10.150.380">
    <property type="entry name" value="GatB domain, N-terminal subdomain"/>
    <property type="match status" value="1"/>
</dbReference>
<dbReference type="InterPro" id="IPR006075">
    <property type="entry name" value="Asn/Gln-tRNA_Trfase_suB/E_cat"/>
</dbReference>
<keyword evidence="4 11" id="KW-0436">Ligase</keyword>
<keyword evidence="13" id="KW-0808">Transferase</keyword>
<dbReference type="InterPro" id="IPR018027">
    <property type="entry name" value="Asn/Gln_amidotransferase"/>
</dbReference>
<evidence type="ECO:0000256" key="7">
    <source>
        <dbReference type="ARBA" id="ARBA00022917"/>
    </source>
</evidence>
<organism evidence="13 14">
    <name type="scientific">Listeria fleischmannii</name>
    <dbReference type="NCBI Taxonomy" id="1069827"/>
    <lineage>
        <taxon>Bacteria</taxon>
        <taxon>Bacillati</taxon>
        <taxon>Bacillota</taxon>
        <taxon>Bacilli</taxon>
        <taxon>Bacillales</taxon>
        <taxon>Listeriaceae</taxon>
        <taxon>Listeria</taxon>
    </lineage>
</organism>
<evidence type="ECO:0000256" key="2">
    <source>
        <dbReference type="ARBA" id="ARBA00011123"/>
    </source>
</evidence>
<dbReference type="GO" id="GO:0006412">
    <property type="term" value="P:translation"/>
    <property type="evidence" value="ECO:0007669"/>
    <property type="project" value="UniProtKB-UniRule"/>
</dbReference>
<dbReference type="Proteomes" id="UP000571128">
    <property type="component" value="Unassembled WGS sequence"/>
</dbReference>
<dbReference type="NCBIfam" id="NF004014">
    <property type="entry name" value="PRK05477.1-4"/>
    <property type="match status" value="1"/>
</dbReference>
<evidence type="ECO:0000256" key="11">
    <source>
        <dbReference type="HAMAP-Rule" id="MF_00121"/>
    </source>
</evidence>
<comment type="function">
    <text evidence="8 11">Allows the formation of correctly charged Asn-tRNA(Asn) or Gln-tRNA(Gln) through the transamidation of misacylated Asp-tRNA(Asn) or Glu-tRNA(Gln) in organisms which lack either or both of asparaginyl-tRNA or glutaminyl-tRNA synthetases. The reaction takes place in the presence of glutamine and ATP through an activated phospho-Asp-tRNA(Asn) or phospho-Glu-tRNA(Gln).</text>
</comment>
<keyword evidence="7 11" id="KW-0648">Protein biosynthesis</keyword>
<dbReference type="RefSeq" id="WP_007544213.1">
    <property type="nucleotide sequence ID" value="NZ_JAARPY010000012.1"/>
</dbReference>
<comment type="subunit">
    <text evidence="2 11">Heterotrimer of A, B and C subunits.</text>
</comment>
<dbReference type="Gene3D" id="1.10.10.410">
    <property type="match status" value="1"/>
</dbReference>
<evidence type="ECO:0000313" key="13">
    <source>
        <dbReference type="EMBL" id="MBC1399429.1"/>
    </source>
</evidence>
<evidence type="ECO:0000256" key="3">
    <source>
        <dbReference type="ARBA" id="ARBA00016923"/>
    </source>
</evidence>
<keyword evidence="5 11" id="KW-0547">Nucleotide-binding</keyword>
<dbReference type="InterPro" id="IPR014746">
    <property type="entry name" value="Gln_synth/guanido_kin_cat_dom"/>
</dbReference>
<comment type="catalytic activity">
    <reaction evidence="9 11">
        <text>L-aspartyl-tRNA(Asn) + L-glutamine + ATP + H2O = L-asparaginyl-tRNA(Asn) + L-glutamate + ADP + phosphate + 2 H(+)</text>
        <dbReference type="Rhea" id="RHEA:14513"/>
        <dbReference type="Rhea" id="RHEA-COMP:9674"/>
        <dbReference type="Rhea" id="RHEA-COMP:9677"/>
        <dbReference type="ChEBI" id="CHEBI:15377"/>
        <dbReference type="ChEBI" id="CHEBI:15378"/>
        <dbReference type="ChEBI" id="CHEBI:29985"/>
        <dbReference type="ChEBI" id="CHEBI:30616"/>
        <dbReference type="ChEBI" id="CHEBI:43474"/>
        <dbReference type="ChEBI" id="CHEBI:58359"/>
        <dbReference type="ChEBI" id="CHEBI:78515"/>
        <dbReference type="ChEBI" id="CHEBI:78516"/>
        <dbReference type="ChEBI" id="CHEBI:456216"/>
    </reaction>
</comment>
<dbReference type="Pfam" id="PF02934">
    <property type="entry name" value="GatB_N"/>
    <property type="match status" value="1"/>
</dbReference>
<dbReference type="HAMAP" id="MF_00121">
    <property type="entry name" value="GatB"/>
    <property type="match status" value="1"/>
</dbReference>
<evidence type="ECO:0000259" key="12">
    <source>
        <dbReference type="SMART" id="SM00845"/>
    </source>
</evidence>
<feature type="domain" description="Asn/Gln amidotransferase" evidence="12">
    <location>
        <begin position="326"/>
        <end position="473"/>
    </location>
</feature>